<feature type="compositionally biased region" description="Basic and acidic residues" evidence="9">
    <location>
        <begin position="364"/>
        <end position="383"/>
    </location>
</feature>
<comment type="caution">
    <text evidence="12">The sequence shown here is derived from an EMBL/GenBank/DDBJ whole genome shotgun (WGS) entry which is preliminary data.</text>
</comment>
<feature type="region of interest" description="Disordered" evidence="9">
    <location>
        <begin position="191"/>
        <end position="240"/>
    </location>
</feature>
<dbReference type="PANTHER" id="PTHR12225:SF0">
    <property type="entry name" value="PROTEASOMAL UBIQUITIN RECEPTOR ADRM1"/>
    <property type="match status" value="1"/>
</dbReference>
<name>A0A5N5TM37_9CRUS</name>
<dbReference type="Pfam" id="PF04683">
    <property type="entry name" value="Rpn13_ADRM1_Pru"/>
    <property type="match status" value="1"/>
</dbReference>
<feature type="region of interest" description="Disordered" evidence="9">
    <location>
        <begin position="119"/>
        <end position="147"/>
    </location>
</feature>
<evidence type="ECO:0000313" key="13">
    <source>
        <dbReference type="Proteomes" id="UP000326759"/>
    </source>
</evidence>
<proteinExistence type="inferred from homology"/>
<keyword evidence="12" id="KW-0675">Receptor</keyword>
<dbReference type="GO" id="GO:0061133">
    <property type="term" value="F:endopeptidase activator activity"/>
    <property type="evidence" value="ECO:0007669"/>
    <property type="project" value="TreeGrafter"/>
</dbReference>
<dbReference type="Proteomes" id="UP000326759">
    <property type="component" value="Unassembled WGS sequence"/>
</dbReference>
<evidence type="ECO:0000256" key="6">
    <source>
        <dbReference type="ARBA" id="ARBA00023242"/>
    </source>
</evidence>
<dbReference type="GO" id="GO:0008541">
    <property type="term" value="C:proteasome regulatory particle, lid subcomplex"/>
    <property type="evidence" value="ECO:0007669"/>
    <property type="project" value="TreeGrafter"/>
</dbReference>
<dbReference type="Pfam" id="PF16550">
    <property type="entry name" value="RPN13_C"/>
    <property type="match status" value="1"/>
</dbReference>
<protein>
    <recommendedName>
        <fullName evidence="8">Proteasomal ubiquitin receptor ADRM1 homolog</fullName>
    </recommendedName>
</protein>
<evidence type="ECO:0000256" key="9">
    <source>
        <dbReference type="SAM" id="MobiDB-lite"/>
    </source>
</evidence>
<comment type="function">
    <text evidence="7">May function as a proteasomal ubiquitin receptor. May promote the deubiquitinating activity associated with the 26S proteasome.</text>
</comment>
<dbReference type="Gene3D" id="2.30.29.70">
    <property type="entry name" value="Proteasomal ubiquitin receptor Rpn13/ADRM1"/>
    <property type="match status" value="1"/>
</dbReference>
<keyword evidence="6" id="KW-0539">Nucleus</keyword>
<feature type="compositionally biased region" description="Polar residues" evidence="9">
    <location>
        <begin position="130"/>
        <end position="139"/>
    </location>
</feature>
<comment type="similarity">
    <text evidence="3">Belongs to the ADRM1 family.</text>
</comment>
<dbReference type="GO" id="GO:0005737">
    <property type="term" value="C:cytoplasm"/>
    <property type="evidence" value="ECO:0007669"/>
    <property type="project" value="UniProtKB-SubCell"/>
</dbReference>
<feature type="region of interest" description="Disordered" evidence="9">
    <location>
        <begin position="363"/>
        <end position="394"/>
    </location>
</feature>
<evidence type="ECO:0000256" key="5">
    <source>
        <dbReference type="ARBA" id="ARBA00022942"/>
    </source>
</evidence>
<dbReference type="GO" id="GO:0005634">
    <property type="term" value="C:nucleus"/>
    <property type="evidence" value="ECO:0007669"/>
    <property type="project" value="UniProtKB-SubCell"/>
</dbReference>
<dbReference type="GO" id="GO:0070628">
    <property type="term" value="F:proteasome binding"/>
    <property type="evidence" value="ECO:0007669"/>
    <property type="project" value="TreeGrafter"/>
</dbReference>
<dbReference type="FunFam" id="2.30.29.70:FF:000001">
    <property type="entry name" value="Proteasomal ubiquitin receptor ADRM1"/>
    <property type="match status" value="1"/>
</dbReference>
<evidence type="ECO:0000259" key="11">
    <source>
        <dbReference type="PROSITE" id="PS51917"/>
    </source>
</evidence>
<keyword evidence="13" id="KW-1185">Reference proteome</keyword>
<dbReference type="EMBL" id="SEYY01000438">
    <property type="protein sequence ID" value="KAB7507240.1"/>
    <property type="molecule type" value="Genomic_DNA"/>
</dbReference>
<accession>A0A5N5TM37</accession>
<dbReference type="InterPro" id="IPR044868">
    <property type="entry name" value="Rpn13/ADRM1_Pru"/>
</dbReference>
<evidence type="ECO:0000313" key="12">
    <source>
        <dbReference type="EMBL" id="KAB7507240.1"/>
    </source>
</evidence>
<dbReference type="FunFam" id="1.10.2020.20:FF:000001">
    <property type="entry name" value="Proteasomal ubiquitin receptor ADRM1"/>
    <property type="match status" value="1"/>
</dbReference>
<feature type="compositionally biased region" description="Acidic residues" evidence="9">
    <location>
        <begin position="384"/>
        <end position="394"/>
    </location>
</feature>
<reference evidence="12 13" key="1">
    <citation type="journal article" date="2019" name="PLoS Biol.">
        <title>Sex chromosomes control vertical transmission of feminizing Wolbachia symbionts in an isopod.</title>
        <authorList>
            <person name="Becking T."/>
            <person name="Chebbi M.A."/>
            <person name="Giraud I."/>
            <person name="Moumen B."/>
            <person name="Laverre T."/>
            <person name="Caubet Y."/>
            <person name="Peccoud J."/>
            <person name="Gilbert C."/>
            <person name="Cordaux R."/>
        </authorList>
    </citation>
    <scope>NUCLEOTIDE SEQUENCE [LARGE SCALE GENOMIC DNA]</scope>
    <source>
        <strain evidence="12">ANa2</strain>
        <tissue evidence="12">Whole body excluding digestive tract and cuticle</tissue>
    </source>
</reference>
<dbReference type="InterPro" id="IPR038108">
    <property type="entry name" value="RPN13_DEUBAD_sf"/>
</dbReference>
<gene>
    <name evidence="12" type="primary">adrm1b</name>
    <name evidence="12" type="ORF">Anas_08103</name>
</gene>
<feature type="domain" description="Pru" evidence="11">
    <location>
        <begin position="12"/>
        <end position="125"/>
    </location>
</feature>
<dbReference type="PROSITE" id="PS51916">
    <property type="entry name" value="DEUBAD"/>
    <property type="match status" value="1"/>
</dbReference>
<dbReference type="AlphaFoldDB" id="A0A5N5TM37"/>
<keyword evidence="5" id="KW-0647">Proteasome</keyword>
<dbReference type="PANTHER" id="PTHR12225">
    <property type="entry name" value="ADHESION REGULATING MOLECULE 1 110 KDA CELL MEMBRANE GLYCOPROTEIN"/>
    <property type="match status" value="1"/>
</dbReference>
<evidence type="ECO:0000256" key="1">
    <source>
        <dbReference type="ARBA" id="ARBA00004123"/>
    </source>
</evidence>
<dbReference type="InterPro" id="IPR038633">
    <property type="entry name" value="Rpn13/ADRM1_Pru_sf"/>
</dbReference>
<dbReference type="InterPro" id="IPR044867">
    <property type="entry name" value="DEUBAD_dom"/>
</dbReference>
<sequence>MSSALFGSTARSSSKNLVEFKAGKMYMKGKMVHPDKRKGLAYVYQSDDTLMHFCWKDRTSGTIEEDLIIFPDDCEYKKVPQCTTGRVYVLRFKSNNRRIFFWMQEPKTDKDDEFSRKVNEYLNNPPAPGSQRSTSSTPNPVLGGSDLSNLQNSDIHNFIGNISQQQLVQILGGGVPMLQIVLLLGGSSGSSGSSSASTAATTTASTATTSSTTTNSSSTNTNTTTSSSTSGTSTKTATSNSTSVQLVDLQSILSGISVPQGPERVPVDLGSVITAEALQPILTNSEFVEQLRPYLPSTSDKLPPVEELKGTVSSPQFQQAVNLFTSALQSGQLGPLINQFGLGEEAVLAATASDMEGFIKALGKKKDEEVSKKEETKKKGKDEDKDEDDAMALD</sequence>
<keyword evidence="4" id="KW-0963">Cytoplasm</keyword>
<dbReference type="CDD" id="cd13314">
    <property type="entry name" value="PH_Rpn13"/>
    <property type="match status" value="1"/>
</dbReference>
<evidence type="ECO:0000259" key="10">
    <source>
        <dbReference type="PROSITE" id="PS51916"/>
    </source>
</evidence>
<dbReference type="InterPro" id="IPR032368">
    <property type="entry name" value="RPN13_DEUBAD"/>
</dbReference>
<evidence type="ECO:0000256" key="4">
    <source>
        <dbReference type="ARBA" id="ARBA00022490"/>
    </source>
</evidence>
<comment type="subcellular location">
    <subcellularLocation>
        <location evidence="2">Cytoplasm</location>
    </subcellularLocation>
    <subcellularLocation>
        <location evidence="1">Nucleus</location>
    </subcellularLocation>
</comment>
<dbReference type="InterPro" id="IPR006773">
    <property type="entry name" value="Rpn13/ADRM1"/>
</dbReference>
<organism evidence="12 13">
    <name type="scientific">Armadillidium nasatum</name>
    <dbReference type="NCBI Taxonomy" id="96803"/>
    <lineage>
        <taxon>Eukaryota</taxon>
        <taxon>Metazoa</taxon>
        <taxon>Ecdysozoa</taxon>
        <taxon>Arthropoda</taxon>
        <taxon>Crustacea</taxon>
        <taxon>Multicrustacea</taxon>
        <taxon>Malacostraca</taxon>
        <taxon>Eumalacostraca</taxon>
        <taxon>Peracarida</taxon>
        <taxon>Isopoda</taxon>
        <taxon>Oniscidea</taxon>
        <taxon>Crinocheta</taxon>
        <taxon>Armadillidiidae</taxon>
        <taxon>Armadillidium</taxon>
    </lineage>
</organism>
<feature type="domain" description="DEUBAD" evidence="10">
    <location>
        <begin position="259"/>
        <end position="372"/>
    </location>
</feature>
<evidence type="ECO:0000256" key="3">
    <source>
        <dbReference type="ARBA" id="ARBA00009216"/>
    </source>
</evidence>
<dbReference type="OrthoDB" id="340431at2759"/>
<evidence type="ECO:0000256" key="8">
    <source>
        <dbReference type="ARBA" id="ARBA00070663"/>
    </source>
</evidence>
<dbReference type="Gene3D" id="1.10.2020.20">
    <property type="match status" value="1"/>
</dbReference>
<evidence type="ECO:0000256" key="7">
    <source>
        <dbReference type="ARBA" id="ARBA00054744"/>
    </source>
</evidence>
<evidence type="ECO:0000256" key="2">
    <source>
        <dbReference type="ARBA" id="ARBA00004496"/>
    </source>
</evidence>
<dbReference type="PROSITE" id="PS51917">
    <property type="entry name" value="PRU"/>
    <property type="match status" value="1"/>
</dbReference>